<keyword evidence="2" id="KW-1185">Reference proteome</keyword>
<evidence type="ECO:0000313" key="2">
    <source>
        <dbReference type="Proteomes" id="UP000536262"/>
    </source>
</evidence>
<dbReference type="EMBL" id="JACHOU010000006">
    <property type="protein sequence ID" value="MBB6355219.1"/>
    <property type="molecule type" value="Genomic_DNA"/>
</dbReference>
<protein>
    <submittedName>
        <fullName evidence="1">Uncharacterized protein</fullName>
    </submittedName>
</protein>
<accession>A0A7X0F927</accession>
<dbReference type="Proteomes" id="UP000536262">
    <property type="component" value="Unassembled WGS sequence"/>
</dbReference>
<evidence type="ECO:0000313" key="1">
    <source>
        <dbReference type="EMBL" id="MBB6355219.1"/>
    </source>
</evidence>
<dbReference type="AlphaFoldDB" id="A0A7X0F927"/>
<proteinExistence type="predicted"/>
<organism evidence="1 2">
    <name type="scientific">Aminobacter aganoensis</name>
    <dbReference type="NCBI Taxonomy" id="83264"/>
    <lineage>
        <taxon>Bacteria</taxon>
        <taxon>Pseudomonadati</taxon>
        <taxon>Pseudomonadota</taxon>
        <taxon>Alphaproteobacteria</taxon>
        <taxon>Hyphomicrobiales</taxon>
        <taxon>Phyllobacteriaceae</taxon>
        <taxon>Aminobacter</taxon>
    </lineage>
</organism>
<gene>
    <name evidence="1" type="ORF">GGR00_003018</name>
</gene>
<name>A0A7X0F927_9HYPH</name>
<sequence length="69" mass="7731">MSNKVLRMTCAEARSGAPAVISGPDIGRRRRHLGACRSHFKTLSQRLFAMIFDEPKMNRAFGIRSGRPD</sequence>
<comment type="caution">
    <text evidence="1">The sequence shown here is derived from an EMBL/GenBank/DDBJ whole genome shotgun (WGS) entry which is preliminary data.</text>
</comment>
<dbReference type="RefSeq" id="WP_184699830.1">
    <property type="nucleotide sequence ID" value="NZ_BAABEG010000001.1"/>
</dbReference>
<reference evidence="1 2" key="1">
    <citation type="submission" date="2020-08" db="EMBL/GenBank/DDBJ databases">
        <title>Genomic Encyclopedia of Type Strains, Phase IV (KMG-IV): sequencing the most valuable type-strain genomes for metagenomic binning, comparative biology and taxonomic classification.</title>
        <authorList>
            <person name="Goeker M."/>
        </authorList>
    </citation>
    <scope>NUCLEOTIDE SEQUENCE [LARGE SCALE GENOMIC DNA]</scope>
    <source>
        <strain evidence="1 2">DSM 7051</strain>
    </source>
</reference>